<dbReference type="EMBL" id="MK281456">
    <property type="protein sequence ID" value="QAA11914.1"/>
    <property type="molecule type" value="Genomic_DNA"/>
</dbReference>
<reference evidence="1" key="1">
    <citation type="journal article" date="2019" name="Genome Biol. Evol.">
        <title>Plastid Genomes and Proteins Illuminate the Evolution of Eustigmatophyte Algae and Their Bacterial Endosymbionts.</title>
        <authorList>
            <person name="Sevcikova T."/>
            <person name="Yurchenko T."/>
            <person name="Fawley K.P."/>
            <person name="Amaral R."/>
            <person name="Strnad H."/>
            <person name="Santos L.M."/>
            <person name="Fawley M.W."/>
            <person name="Elias M."/>
        </authorList>
    </citation>
    <scope>NUCLEOTIDE SEQUENCE</scope>
</reference>
<dbReference type="RefSeq" id="YP_009550984.1">
    <property type="nucleotide sequence ID" value="NC_040298.1"/>
</dbReference>
<dbReference type="AlphaFoldDB" id="A0A3R5QSI5"/>
<accession>A0A3R5QSI5</accession>
<gene>
    <name evidence="1" type="primary">ycf95</name>
</gene>
<evidence type="ECO:0000313" key="1">
    <source>
        <dbReference type="EMBL" id="QAA11914.1"/>
    </source>
</evidence>
<organism evidence="1">
    <name type="scientific">Eustigmatophyceae sp. Ndem 8/9T-3m6.8</name>
    <dbReference type="NCBI Taxonomy" id="2506146"/>
    <lineage>
        <taxon>Eukaryota</taxon>
        <taxon>Sar</taxon>
        <taxon>Stramenopiles</taxon>
        <taxon>Ochrophyta</taxon>
        <taxon>Eustigmatophyceae</taxon>
    </lineage>
</organism>
<dbReference type="GeneID" id="38948114"/>
<protein>
    <submittedName>
        <fullName evidence="1">Uncharacterized protein</fullName>
    </submittedName>
</protein>
<geneLocation type="plastid" evidence="1"/>
<proteinExistence type="predicted"/>
<sequence length="122" mass="14317">MSHKYYGFQKEKEDNLYTIPFLSTKTKRLRFLNNEFVGYGERNEFIVHKNPGLTILRLGDNQINRGVHNLSNTSKLMNEFLSELLQSSNYLQTQKVKNFNQVKIKEIKVNSKSSIQIKLNAY</sequence>
<name>A0A3R5QSI5_9STRA</name>
<keyword evidence="1" id="KW-0934">Plastid</keyword>